<dbReference type="InterPro" id="IPR001633">
    <property type="entry name" value="EAL_dom"/>
</dbReference>
<accession>A0A1M7T1Z2</accession>
<dbReference type="PROSITE" id="PS50883">
    <property type="entry name" value="EAL"/>
    <property type="match status" value="1"/>
</dbReference>
<dbReference type="GO" id="GO:0003824">
    <property type="term" value="F:catalytic activity"/>
    <property type="evidence" value="ECO:0007669"/>
    <property type="project" value="UniProtKB-ARBA"/>
</dbReference>
<feature type="domain" description="EAL" evidence="2">
    <location>
        <begin position="367"/>
        <end position="615"/>
    </location>
</feature>
<organism evidence="4 5">
    <name type="scientific">Bradyrhizobium erythrophlei</name>
    <dbReference type="NCBI Taxonomy" id="1437360"/>
    <lineage>
        <taxon>Bacteria</taxon>
        <taxon>Pseudomonadati</taxon>
        <taxon>Pseudomonadota</taxon>
        <taxon>Alphaproteobacteria</taxon>
        <taxon>Hyphomicrobiales</taxon>
        <taxon>Nitrobacteraceae</taxon>
        <taxon>Bradyrhizobium</taxon>
    </lineage>
</organism>
<dbReference type="PANTHER" id="PTHR44757">
    <property type="entry name" value="DIGUANYLATE CYCLASE DGCP"/>
    <property type="match status" value="1"/>
</dbReference>
<dbReference type="NCBIfam" id="TIGR00254">
    <property type="entry name" value="GGDEF"/>
    <property type="match status" value="1"/>
</dbReference>
<dbReference type="InterPro" id="IPR043128">
    <property type="entry name" value="Rev_trsase/Diguanyl_cyclase"/>
</dbReference>
<dbReference type="Gene3D" id="3.20.20.450">
    <property type="entry name" value="EAL domain"/>
    <property type="match status" value="1"/>
</dbReference>
<dbReference type="Pfam" id="PF00990">
    <property type="entry name" value="GGDEF"/>
    <property type="match status" value="1"/>
</dbReference>
<dbReference type="InterPro" id="IPR052155">
    <property type="entry name" value="Biofilm_reg_signaling"/>
</dbReference>
<dbReference type="Pfam" id="PF00563">
    <property type="entry name" value="EAL"/>
    <property type="match status" value="1"/>
</dbReference>
<dbReference type="SUPFAM" id="SSF141868">
    <property type="entry name" value="EAL domain-like"/>
    <property type="match status" value="1"/>
</dbReference>
<evidence type="ECO:0000313" key="5">
    <source>
        <dbReference type="Proteomes" id="UP000184096"/>
    </source>
</evidence>
<dbReference type="CDD" id="cd01948">
    <property type="entry name" value="EAL"/>
    <property type="match status" value="1"/>
</dbReference>
<protein>
    <submittedName>
        <fullName evidence="4">Diguanylate cyclase (GGDEF) domain-containing protein</fullName>
    </submittedName>
</protein>
<dbReference type="PANTHER" id="PTHR44757:SF2">
    <property type="entry name" value="BIOFILM ARCHITECTURE MAINTENANCE PROTEIN MBAA"/>
    <property type="match status" value="1"/>
</dbReference>
<dbReference type="InterPro" id="IPR035919">
    <property type="entry name" value="EAL_sf"/>
</dbReference>
<dbReference type="InterPro" id="IPR000160">
    <property type="entry name" value="GGDEF_dom"/>
</dbReference>
<feature type="domain" description="GGDEF" evidence="3">
    <location>
        <begin position="208"/>
        <end position="341"/>
    </location>
</feature>
<keyword evidence="5" id="KW-1185">Reference proteome</keyword>
<reference evidence="5" key="1">
    <citation type="submission" date="2016-11" db="EMBL/GenBank/DDBJ databases">
        <authorList>
            <person name="Varghese N."/>
            <person name="Submissions S."/>
        </authorList>
    </citation>
    <scope>NUCLEOTIDE SEQUENCE [LARGE SCALE GENOMIC DNA]</scope>
    <source>
        <strain evidence="5">GAS401</strain>
    </source>
</reference>
<dbReference type="SMART" id="SM00052">
    <property type="entry name" value="EAL"/>
    <property type="match status" value="1"/>
</dbReference>
<sequence>MHGSEAGKTTTVSRQTEDQSPRAFAWRRRFAQMVAAIRYDLSWRFTRPGALRQRFEQAIANLPQGICLYDADDRLHLVNEQFCRIYNQPMSRLRTGMRLYDVLADSCSLGNYPGRSLDDIYAARKAFIDRREKGIFLQELGDGRLIAIHHQPLEDGGWVCTYEDITERRKAEAQVEFLAHHDSLTELPNRRFFTDRLNQATTRATSGNRCALLCLDLDGFKEVNDRLGHAAGDVLLKNVAMRLKDAIRSSDTCARLGGDEFAILLPDSSAADALRVANDLAFVLRQPYFLGAFGSADVTASIGIAMAPDHAVTADELMLKADRALYKSKNARQSLPVVFDEALDLSPQMETSRLQKASAKKSSSDELQEIADDLRLALKNGGELCLHYQPICDARNGRPVVVEALARWHNPVRGHVSPLEFVKAAERHGLINQLLKWALASACHEAAHWDGNLKVSVNLSPLNLGLPDLLNSVEQALGDSGLPARRLVLELTEASAVDRSSDTLERLRELSAIGVEIWLDDFGSGYANFEYLRYLPCHVVKIDRSFLAEYEKRRELLGGMIDLAHACGLKVVAEGVETAEHLSLLQSLGCDLLQGFLLARPLPSGELQAVLRRGLPYHESRSIVPGTNFAGSNPAKISSGA</sequence>
<dbReference type="Gene3D" id="3.30.450.20">
    <property type="entry name" value="PAS domain"/>
    <property type="match status" value="1"/>
</dbReference>
<dbReference type="Pfam" id="PF12860">
    <property type="entry name" value="PAS_7"/>
    <property type="match status" value="1"/>
</dbReference>
<dbReference type="FunFam" id="3.30.70.270:FF:000001">
    <property type="entry name" value="Diguanylate cyclase domain protein"/>
    <property type="match status" value="1"/>
</dbReference>
<dbReference type="SMART" id="SM00267">
    <property type="entry name" value="GGDEF"/>
    <property type="match status" value="1"/>
</dbReference>
<dbReference type="Gene3D" id="3.30.70.270">
    <property type="match status" value="1"/>
</dbReference>
<feature type="region of interest" description="Disordered" evidence="1">
    <location>
        <begin position="1"/>
        <end position="20"/>
    </location>
</feature>
<dbReference type="SUPFAM" id="SSF55073">
    <property type="entry name" value="Nucleotide cyclase"/>
    <property type="match status" value="1"/>
</dbReference>
<evidence type="ECO:0000259" key="3">
    <source>
        <dbReference type="PROSITE" id="PS50887"/>
    </source>
</evidence>
<dbReference type="InterPro" id="IPR035965">
    <property type="entry name" value="PAS-like_dom_sf"/>
</dbReference>
<dbReference type="EMBL" id="LT670849">
    <property type="protein sequence ID" value="SHN64743.1"/>
    <property type="molecule type" value="Genomic_DNA"/>
</dbReference>
<gene>
    <name evidence="4" type="ORF">SAMN05444170_0617</name>
</gene>
<proteinExistence type="predicted"/>
<evidence type="ECO:0000259" key="2">
    <source>
        <dbReference type="PROSITE" id="PS50883"/>
    </source>
</evidence>
<evidence type="ECO:0000313" key="4">
    <source>
        <dbReference type="EMBL" id="SHN64743.1"/>
    </source>
</evidence>
<dbReference type="PROSITE" id="PS50887">
    <property type="entry name" value="GGDEF"/>
    <property type="match status" value="1"/>
</dbReference>
<dbReference type="AlphaFoldDB" id="A0A1M7T1Z2"/>
<dbReference type="CDD" id="cd01949">
    <property type="entry name" value="GGDEF"/>
    <property type="match status" value="1"/>
</dbReference>
<dbReference type="SUPFAM" id="SSF55785">
    <property type="entry name" value="PYP-like sensor domain (PAS domain)"/>
    <property type="match status" value="1"/>
</dbReference>
<name>A0A1M7T1Z2_9BRAD</name>
<dbReference type="InterPro" id="IPR029787">
    <property type="entry name" value="Nucleotide_cyclase"/>
</dbReference>
<dbReference type="Proteomes" id="UP000184096">
    <property type="component" value="Chromosome I"/>
</dbReference>
<evidence type="ECO:0000256" key="1">
    <source>
        <dbReference type="SAM" id="MobiDB-lite"/>
    </source>
</evidence>